<name>H3KCY0_9BURK</name>
<organism evidence="1 2">
    <name type="scientific">Sutterella parvirubra YIT 11816</name>
    <dbReference type="NCBI Taxonomy" id="762967"/>
    <lineage>
        <taxon>Bacteria</taxon>
        <taxon>Pseudomonadati</taxon>
        <taxon>Pseudomonadota</taxon>
        <taxon>Betaproteobacteria</taxon>
        <taxon>Burkholderiales</taxon>
        <taxon>Sutterellaceae</taxon>
        <taxon>Sutterella</taxon>
    </lineage>
</organism>
<evidence type="ECO:0000313" key="2">
    <source>
        <dbReference type="Proteomes" id="UP000004956"/>
    </source>
</evidence>
<sequence length="152" mass="16812">MFPLQEALVKKLPTQSSGSIDWVAIYQAVQESNCPSLKKFYAQHSAKFLRARISLWEFYKGIRRAKSMLEGDAATSNPEQGEKRAVRVARLPTKVGAGLVKAGPRSPRPEFERAAAPTPVRVTLPCGSVIEFMSSEPEGFAANMIEQMRRSS</sequence>
<protein>
    <submittedName>
        <fullName evidence="1">Uncharacterized protein</fullName>
    </submittedName>
</protein>
<keyword evidence="2" id="KW-1185">Reference proteome</keyword>
<accession>H3KCY0</accession>
<dbReference type="Proteomes" id="UP000004956">
    <property type="component" value="Unassembled WGS sequence"/>
</dbReference>
<evidence type="ECO:0000313" key="1">
    <source>
        <dbReference type="EMBL" id="EHY32029.1"/>
    </source>
</evidence>
<proteinExistence type="predicted"/>
<dbReference type="HOGENOM" id="CLU_1721429_0_0_4"/>
<reference evidence="1 2" key="1">
    <citation type="submission" date="2011-11" db="EMBL/GenBank/DDBJ databases">
        <authorList>
            <person name="Weinstock G."/>
            <person name="Sodergren E."/>
            <person name="Clifton S."/>
            <person name="Fulton L."/>
            <person name="Fulton B."/>
            <person name="Courtney L."/>
            <person name="Fronick C."/>
            <person name="Harrison M."/>
            <person name="Strong C."/>
            <person name="Farmer C."/>
            <person name="Delahaunty K."/>
            <person name="Markovic C."/>
            <person name="Hall O."/>
            <person name="Minx P."/>
            <person name="Tomlinson C."/>
            <person name="Mitreva M."/>
            <person name="Hou S."/>
            <person name="Chen J."/>
            <person name="Wollam A."/>
            <person name="Pepin K.H."/>
            <person name="Johnson M."/>
            <person name="Bhonagiri V."/>
            <person name="Zhang X."/>
            <person name="Suruliraj S."/>
            <person name="Warren W."/>
            <person name="Chinwalla A."/>
            <person name="Mardis E.R."/>
            <person name="Wilson R.K."/>
        </authorList>
    </citation>
    <scope>NUCLEOTIDE SEQUENCE [LARGE SCALE GENOMIC DNA]</scope>
    <source>
        <strain evidence="1 2">YIT 11816</strain>
    </source>
</reference>
<dbReference type="AlphaFoldDB" id="H3KCY0"/>
<dbReference type="EMBL" id="AFBQ01000069">
    <property type="protein sequence ID" value="EHY32029.1"/>
    <property type="molecule type" value="Genomic_DNA"/>
</dbReference>
<comment type="caution">
    <text evidence="1">The sequence shown here is derived from an EMBL/GenBank/DDBJ whole genome shotgun (WGS) entry which is preliminary data.</text>
</comment>
<gene>
    <name evidence="1" type="ORF">HMPREF9440_00584</name>
</gene>